<feature type="compositionally biased region" description="Basic and acidic residues" evidence="1">
    <location>
        <begin position="1"/>
        <end position="11"/>
    </location>
</feature>
<keyword evidence="2" id="KW-1133">Transmembrane helix</keyword>
<dbReference type="RefSeq" id="WP_179657572.1">
    <property type="nucleotide sequence ID" value="NZ_JACBZR010000001.1"/>
</dbReference>
<sequence>MREHASRDESPQRPTGDQGRKEIRYDFMTVNTIRGAENRAAVKWTSQGWELVGQDSGTLRTQLTFRREKKPMNRLVLVGGISAVMILIVAVVLGTISEGNDPAATSAEPSETAGVEESAQTERATHSESSQPSGDGSGGGEEGDTPASRKVLTVKNSPELAQALAVSDYCDATVADFASKYADVPIAFNGSISEMTQHQGATTRYDILVAPGDAGASSTVGPAIQLRDVGVIDLNLVGPNVPPTVGVGDMFRFKATVGKFDPDSCLLTLYPVETRSR</sequence>
<proteinExistence type="predicted"/>
<feature type="region of interest" description="Disordered" evidence="1">
    <location>
        <begin position="101"/>
        <end position="147"/>
    </location>
</feature>
<feature type="region of interest" description="Disordered" evidence="1">
    <location>
        <begin position="1"/>
        <end position="21"/>
    </location>
</feature>
<dbReference type="Pfam" id="PF16127">
    <property type="entry name" value="DUF4839"/>
    <property type="match status" value="1"/>
</dbReference>
<name>A0A7Z0DKA8_9ACTN</name>
<evidence type="ECO:0000256" key="1">
    <source>
        <dbReference type="SAM" id="MobiDB-lite"/>
    </source>
</evidence>
<dbReference type="Proteomes" id="UP000564496">
    <property type="component" value="Unassembled WGS sequence"/>
</dbReference>
<keyword evidence="2" id="KW-0812">Transmembrane</keyword>
<gene>
    <name evidence="3" type="ORF">BJ988_001628</name>
</gene>
<dbReference type="EMBL" id="JACBZR010000001">
    <property type="protein sequence ID" value="NYI76980.1"/>
    <property type="molecule type" value="Genomic_DNA"/>
</dbReference>
<accession>A0A7Z0DKA8</accession>
<keyword evidence="2" id="KW-0472">Membrane</keyword>
<evidence type="ECO:0008006" key="5">
    <source>
        <dbReference type="Google" id="ProtNLM"/>
    </source>
</evidence>
<protein>
    <recommendedName>
        <fullName evidence="5">DUF4839 domain-containing protein</fullName>
    </recommendedName>
</protein>
<dbReference type="AlphaFoldDB" id="A0A7Z0DKA8"/>
<keyword evidence="4" id="KW-1185">Reference proteome</keyword>
<evidence type="ECO:0000256" key="2">
    <source>
        <dbReference type="SAM" id="Phobius"/>
    </source>
</evidence>
<evidence type="ECO:0000313" key="4">
    <source>
        <dbReference type="Proteomes" id="UP000564496"/>
    </source>
</evidence>
<dbReference type="InterPro" id="IPR032290">
    <property type="entry name" value="DUF4839"/>
</dbReference>
<organism evidence="3 4">
    <name type="scientific">Nocardioides panzhihuensis</name>
    <dbReference type="NCBI Taxonomy" id="860243"/>
    <lineage>
        <taxon>Bacteria</taxon>
        <taxon>Bacillati</taxon>
        <taxon>Actinomycetota</taxon>
        <taxon>Actinomycetes</taxon>
        <taxon>Propionibacteriales</taxon>
        <taxon>Nocardioidaceae</taxon>
        <taxon>Nocardioides</taxon>
    </lineage>
</organism>
<evidence type="ECO:0000313" key="3">
    <source>
        <dbReference type="EMBL" id="NYI76980.1"/>
    </source>
</evidence>
<feature type="transmembrane region" description="Helical" evidence="2">
    <location>
        <begin position="75"/>
        <end position="96"/>
    </location>
</feature>
<comment type="caution">
    <text evidence="3">The sequence shown here is derived from an EMBL/GenBank/DDBJ whole genome shotgun (WGS) entry which is preliminary data.</text>
</comment>
<reference evidence="3 4" key="1">
    <citation type="submission" date="2020-07" db="EMBL/GenBank/DDBJ databases">
        <title>Sequencing the genomes of 1000 actinobacteria strains.</title>
        <authorList>
            <person name="Klenk H.-P."/>
        </authorList>
    </citation>
    <scope>NUCLEOTIDE SEQUENCE [LARGE SCALE GENOMIC DNA]</scope>
    <source>
        <strain evidence="3 4">DSM 26487</strain>
    </source>
</reference>